<gene>
    <name evidence="3" type="primary">ycf53</name>
    <name evidence="3" type="ORF">DSM107010_65670</name>
</gene>
<dbReference type="RefSeq" id="WP_015157019.1">
    <property type="nucleotide sequence ID" value="NZ_JAVKZF010000012.1"/>
</dbReference>
<sequence>MTNPTTTSDTPIDFSALRLQLSSGSEKVQQQLIQQLATLGEPGLEVLMEFLLQRRDRLPTWIDGKIYQILYHSKFSPARELLQTHFPAGIVTLRSQSNIDYSSLQQLLIEGDFQAADRVTLQKLCELAGATAVQRKWLYFTEVERFPILDLQTVDTLWSVYSEGKFGFSVQRGLWLTLGKNWEKLWAKIGWKNGNTWTRYPDGFTWSLDAPIGHLPLSNQLRGNRAIAALFSHPAWGKREQGRAGSRE</sequence>
<dbReference type="PANTHER" id="PTHR34800:SF1">
    <property type="entry name" value="TETRAPYRROLE-BINDING PROTEIN, CHLOROPLASTIC"/>
    <property type="match status" value="1"/>
</dbReference>
<evidence type="ECO:0000313" key="3">
    <source>
        <dbReference type="EMBL" id="RUT01186.1"/>
    </source>
</evidence>
<feature type="domain" description="GUN4-like" evidence="1">
    <location>
        <begin position="95"/>
        <end position="234"/>
    </location>
</feature>
<reference evidence="3 4" key="1">
    <citation type="journal article" date="2019" name="Genome Biol. Evol.">
        <title>Day and night: Metabolic profiles and evolutionary relationships of six axenic non-marine cyanobacteria.</title>
        <authorList>
            <person name="Will S.E."/>
            <person name="Henke P."/>
            <person name="Boedeker C."/>
            <person name="Huang S."/>
            <person name="Brinkmann H."/>
            <person name="Rohde M."/>
            <person name="Jarek M."/>
            <person name="Friedl T."/>
            <person name="Seufert S."/>
            <person name="Schumacher M."/>
            <person name="Overmann J."/>
            <person name="Neumann-Schaal M."/>
            <person name="Petersen J."/>
        </authorList>
    </citation>
    <scope>NUCLEOTIDE SEQUENCE [LARGE SCALE GENOMIC DNA]</scope>
    <source>
        <strain evidence="3 4">SAG 39.79</strain>
    </source>
</reference>
<dbReference type="AlphaFoldDB" id="A0AB37UA44"/>
<dbReference type="GO" id="GO:0030288">
    <property type="term" value="C:outer membrane-bounded periplasmic space"/>
    <property type="evidence" value="ECO:0007669"/>
    <property type="project" value="TreeGrafter"/>
</dbReference>
<dbReference type="Proteomes" id="UP000282574">
    <property type="component" value="Unassembled WGS sequence"/>
</dbReference>
<accession>A0AB37UA44</accession>
<evidence type="ECO:0000259" key="1">
    <source>
        <dbReference type="Pfam" id="PF05419"/>
    </source>
</evidence>
<protein>
    <submittedName>
        <fullName evidence="3">GUN4 domain-containing protein</fullName>
    </submittedName>
</protein>
<evidence type="ECO:0000313" key="4">
    <source>
        <dbReference type="Proteomes" id="UP000282574"/>
    </source>
</evidence>
<dbReference type="SUPFAM" id="SSF140869">
    <property type="entry name" value="GUN4-like"/>
    <property type="match status" value="1"/>
</dbReference>
<dbReference type="Gene3D" id="1.25.40.620">
    <property type="match status" value="1"/>
</dbReference>
<feature type="domain" description="GUN4 N-terminal ARM-like repeat" evidence="2">
    <location>
        <begin position="7"/>
        <end position="87"/>
    </location>
</feature>
<dbReference type="InterPro" id="IPR008629">
    <property type="entry name" value="GUN4-like"/>
</dbReference>
<comment type="caution">
    <text evidence="3">The sequence shown here is derived from an EMBL/GenBank/DDBJ whole genome shotgun (WGS) entry which is preliminary data.</text>
</comment>
<proteinExistence type="predicted"/>
<dbReference type="Pfam" id="PF05419">
    <property type="entry name" value="GUN4"/>
    <property type="match status" value="1"/>
</dbReference>
<dbReference type="EMBL" id="RSCK01000128">
    <property type="protein sequence ID" value="RUT01186.1"/>
    <property type="molecule type" value="Genomic_DNA"/>
</dbReference>
<dbReference type="SUPFAM" id="SSF48371">
    <property type="entry name" value="ARM repeat"/>
    <property type="match status" value="1"/>
</dbReference>
<dbReference type="GO" id="GO:0046906">
    <property type="term" value="F:tetrapyrrole binding"/>
    <property type="evidence" value="ECO:0007669"/>
    <property type="project" value="TreeGrafter"/>
</dbReference>
<dbReference type="InterPro" id="IPR016024">
    <property type="entry name" value="ARM-type_fold"/>
</dbReference>
<keyword evidence="4" id="KW-1185">Reference proteome</keyword>
<dbReference type="Gene3D" id="1.10.10.1770">
    <property type="entry name" value="Gun4-like"/>
    <property type="match status" value="1"/>
</dbReference>
<evidence type="ECO:0000259" key="2">
    <source>
        <dbReference type="Pfam" id="PF16416"/>
    </source>
</evidence>
<organism evidence="3 4">
    <name type="scientific">Chroococcidiopsis cubana SAG 39.79</name>
    <dbReference type="NCBI Taxonomy" id="388085"/>
    <lineage>
        <taxon>Bacteria</taxon>
        <taxon>Bacillati</taxon>
        <taxon>Cyanobacteriota</taxon>
        <taxon>Cyanophyceae</taxon>
        <taxon>Chroococcidiopsidales</taxon>
        <taxon>Chroococcidiopsidaceae</taxon>
        <taxon>Chroococcidiopsis</taxon>
    </lineage>
</organism>
<dbReference type="Pfam" id="PF16416">
    <property type="entry name" value="GUN4_N"/>
    <property type="match status" value="1"/>
</dbReference>
<name>A0AB37UA44_9CYAN</name>
<dbReference type="InterPro" id="IPR032192">
    <property type="entry name" value="GUN4_N"/>
</dbReference>
<dbReference type="CDD" id="cd16383">
    <property type="entry name" value="GUN4"/>
    <property type="match status" value="1"/>
</dbReference>
<dbReference type="PANTHER" id="PTHR34800">
    <property type="entry name" value="TETRAPYRROLE-BINDING PROTEIN, CHLOROPLASTIC"/>
    <property type="match status" value="1"/>
</dbReference>
<dbReference type="InterPro" id="IPR037215">
    <property type="entry name" value="GUN4-like_sf"/>
</dbReference>